<protein>
    <recommendedName>
        <fullName evidence="4">Siphovirus Gp157 family protein</fullName>
    </recommendedName>
</protein>
<name>A0AB38PAB6_9ENTR</name>
<sequence>MSNRTIDLALAISKLESLAAEGGDLTPEMIADTLEGIEGMLEDKFDATMNVIRGFEAKAEACKKEAARVSERKKHWDRQVHVLKSYLLQCLQASNRTTFKTTLNTFTARKGGVSLKIDNVDLLPDEFVESHTEVITTPKNDELKQALLELATRIEAARAAGQEPDPELLKSIPGAHLETGSPTLQVR</sequence>
<dbReference type="EMBL" id="QGAL01000001">
    <property type="protein sequence ID" value="TKK23402.1"/>
    <property type="molecule type" value="Genomic_DNA"/>
</dbReference>
<evidence type="ECO:0000256" key="1">
    <source>
        <dbReference type="SAM" id="MobiDB-lite"/>
    </source>
</evidence>
<accession>A0AB38PAB6</accession>
<comment type="caution">
    <text evidence="2">The sequence shown here is derived from an EMBL/GenBank/DDBJ whole genome shotgun (WGS) entry which is preliminary data.</text>
</comment>
<evidence type="ECO:0008006" key="4">
    <source>
        <dbReference type="Google" id="ProtNLM"/>
    </source>
</evidence>
<dbReference type="Pfam" id="PF05565">
    <property type="entry name" value="Sipho_Gp157"/>
    <property type="match status" value="1"/>
</dbReference>
<evidence type="ECO:0000313" key="3">
    <source>
        <dbReference type="Proteomes" id="UP000306327"/>
    </source>
</evidence>
<gene>
    <name evidence="2" type="ORF">EcCFBP13530_04385</name>
</gene>
<dbReference type="AlphaFoldDB" id="A0AB38PAB6"/>
<feature type="region of interest" description="Disordered" evidence="1">
    <location>
        <begin position="159"/>
        <end position="187"/>
    </location>
</feature>
<proteinExistence type="predicted"/>
<organism evidence="2 3">
    <name type="scientific">Enterobacter cancerogenus</name>
    <dbReference type="NCBI Taxonomy" id="69218"/>
    <lineage>
        <taxon>Bacteria</taxon>
        <taxon>Pseudomonadati</taxon>
        <taxon>Pseudomonadota</taxon>
        <taxon>Gammaproteobacteria</taxon>
        <taxon>Enterobacterales</taxon>
        <taxon>Enterobacteriaceae</taxon>
        <taxon>Enterobacter</taxon>
        <taxon>Enterobacter cloacae complex</taxon>
    </lineage>
</organism>
<dbReference type="Proteomes" id="UP000306327">
    <property type="component" value="Unassembled WGS sequence"/>
</dbReference>
<dbReference type="InterPro" id="IPR008840">
    <property type="entry name" value="Sipho_Gp157"/>
</dbReference>
<reference evidence="2 3" key="1">
    <citation type="journal article" date="2019" name="Sci. Rep.">
        <title>Differences in resource use lead to coexistence of seed-transmitted microbial populations.</title>
        <authorList>
            <person name="Torres-Cortes G."/>
            <person name="Garcia B.J."/>
            <person name="Compant S."/>
            <person name="Rezki S."/>
            <person name="Jones P."/>
            <person name="Preveaux A."/>
            <person name="Briand M."/>
            <person name="Roulet A."/>
            <person name="Bouchez O."/>
            <person name="Jacobson D."/>
            <person name="Barret M."/>
        </authorList>
    </citation>
    <scope>NUCLEOTIDE SEQUENCE [LARGE SCALE GENOMIC DNA]</scope>
    <source>
        <strain evidence="2 3">CFBP13530</strain>
    </source>
</reference>
<evidence type="ECO:0000313" key="2">
    <source>
        <dbReference type="EMBL" id="TKK23402.1"/>
    </source>
</evidence>
<dbReference type="RefSeq" id="WP_137271952.1">
    <property type="nucleotide sequence ID" value="NZ_QGAL01000001.1"/>
</dbReference>